<keyword evidence="1" id="KW-1133">Transmembrane helix</keyword>
<comment type="caution">
    <text evidence="2">The sequence shown here is derived from an EMBL/GenBank/DDBJ whole genome shotgun (WGS) entry which is preliminary data.</text>
</comment>
<dbReference type="Proteomes" id="UP001285908">
    <property type="component" value="Unassembled WGS sequence"/>
</dbReference>
<keyword evidence="3" id="KW-1185">Reference proteome</keyword>
<keyword evidence="1" id="KW-0472">Membrane</keyword>
<feature type="transmembrane region" description="Helical" evidence="1">
    <location>
        <begin position="22"/>
        <end position="43"/>
    </location>
</feature>
<evidence type="ECO:0000256" key="1">
    <source>
        <dbReference type="SAM" id="Phobius"/>
    </source>
</evidence>
<dbReference type="GeneID" id="87870587"/>
<dbReference type="EMBL" id="JAULSX010000005">
    <property type="protein sequence ID" value="KAK3490980.1"/>
    <property type="molecule type" value="Genomic_DNA"/>
</dbReference>
<feature type="transmembrane region" description="Helical" evidence="1">
    <location>
        <begin position="55"/>
        <end position="80"/>
    </location>
</feature>
<name>A0AAJ0MQR9_9PEZI</name>
<gene>
    <name evidence="2" type="ORF">B0T23DRAFT_174304</name>
</gene>
<protein>
    <submittedName>
        <fullName evidence="2">Uncharacterized protein</fullName>
    </submittedName>
</protein>
<evidence type="ECO:0000313" key="2">
    <source>
        <dbReference type="EMBL" id="KAK3490980.1"/>
    </source>
</evidence>
<dbReference type="AlphaFoldDB" id="A0AAJ0MQR9"/>
<keyword evidence="1" id="KW-0812">Transmembrane</keyword>
<sequence>MSGFPFWVVFTWNGVLGVLSAWHHYHVLIGIWALFWVFPMFPLRRRRATALRLQLLVSLFAPLFLVSFFIFIPPHVYFFIFRCFCMHLTYLSHAHAHIYGDLVAEAGSFYTTKTMWWLLNGHLSVSNLCVEYPSWRKKKVWRVCVVGLTNLKTYIGPFNTTFLRIYHYGSILCAHIDFCLPCLCHWKYPLLTTVYRYLELS</sequence>
<dbReference type="RefSeq" id="XP_062692163.1">
    <property type="nucleotide sequence ID" value="XM_062832965.1"/>
</dbReference>
<organism evidence="2 3">
    <name type="scientific">Neurospora hispaniola</name>
    <dbReference type="NCBI Taxonomy" id="588809"/>
    <lineage>
        <taxon>Eukaryota</taxon>
        <taxon>Fungi</taxon>
        <taxon>Dikarya</taxon>
        <taxon>Ascomycota</taxon>
        <taxon>Pezizomycotina</taxon>
        <taxon>Sordariomycetes</taxon>
        <taxon>Sordariomycetidae</taxon>
        <taxon>Sordariales</taxon>
        <taxon>Sordariaceae</taxon>
        <taxon>Neurospora</taxon>
    </lineage>
</organism>
<accession>A0AAJ0MQR9</accession>
<proteinExistence type="predicted"/>
<reference evidence="2 3" key="1">
    <citation type="journal article" date="2023" name="Mol. Phylogenet. Evol.">
        <title>Genome-scale phylogeny and comparative genomics of the fungal order Sordariales.</title>
        <authorList>
            <person name="Hensen N."/>
            <person name="Bonometti L."/>
            <person name="Westerberg I."/>
            <person name="Brannstrom I.O."/>
            <person name="Guillou S."/>
            <person name="Cros-Aarteil S."/>
            <person name="Calhoun S."/>
            <person name="Haridas S."/>
            <person name="Kuo A."/>
            <person name="Mondo S."/>
            <person name="Pangilinan J."/>
            <person name="Riley R."/>
            <person name="LaButti K."/>
            <person name="Andreopoulos B."/>
            <person name="Lipzen A."/>
            <person name="Chen C."/>
            <person name="Yan M."/>
            <person name="Daum C."/>
            <person name="Ng V."/>
            <person name="Clum A."/>
            <person name="Steindorff A."/>
            <person name="Ohm R.A."/>
            <person name="Martin F."/>
            <person name="Silar P."/>
            <person name="Natvig D.O."/>
            <person name="Lalanne C."/>
            <person name="Gautier V."/>
            <person name="Ament-Velasquez S.L."/>
            <person name="Kruys A."/>
            <person name="Hutchinson M.I."/>
            <person name="Powell A.J."/>
            <person name="Barry K."/>
            <person name="Miller A.N."/>
            <person name="Grigoriev I.V."/>
            <person name="Debuchy R."/>
            <person name="Gladieux P."/>
            <person name="Hiltunen Thoren M."/>
            <person name="Johannesson H."/>
        </authorList>
    </citation>
    <scope>NUCLEOTIDE SEQUENCE [LARGE SCALE GENOMIC DNA]</scope>
    <source>
        <strain evidence="2 3">FGSC 10403</strain>
    </source>
</reference>
<evidence type="ECO:0000313" key="3">
    <source>
        <dbReference type="Proteomes" id="UP001285908"/>
    </source>
</evidence>